<dbReference type="WBParaSite" id="MBELARI_LOCUS12240.1">
    <property type="protein sequence ID" value="MBELARI_LOCUS12240.1"/>
    <property type="gene ID" value="MBELARI_LOCUS12240"/>
</dbReference>
<proteinExistence type="predicted"/>
<dbReference type="AlphaFoldDB" id="A0AAF3EE43"/>
<dbReference type="Pfam" id="PF13901">
    <property type="entry name" value="RH_dom"/>
    <property type="match status" value="1"/>
</dbReference>
<dbReference type="Proteomes" id="UP000887575">
    <property type="component" value="Unassembled WGS sequence"/>
</dbReference>
<reference evidence="3" key="1">
    <citation type="submission" date="2024-02" db="UniProtKB">
        <authorList>
            <consortium name="WormBaseParasite"/>
        </authorList>
    </citation>
    <scope>IDENTIFICATION</scope>
</reference>
<keyword evidence="2" id="KW-1185">Reference proteome</keyword>
<dbReference type="InterPro" id="IPR025258">
    <property type="entry name" value="RH_dom"/>
</dbReference>
<feature type="domain" description="Rubicon Homology" evidence="1">
    <location>
        <begin position="346"/>
        <end position="561"/>
    </location>
</feature>
<organism evidence="2 3">
    <name type="scientific">Mesorhabditis belari</name>
    <dbReference type="NCBI Taxonomy" id="2138241"/>
    <lineage>
        <taxon>Eukaryota</taxon>
        <taxon>Metazoa</taxon>
        <taxon>Ecdysozoa</taxon>
        <taxon>Nematoda</taxon>
        <taxon>Chromadorea</taxon>
        <taxon>Rhabditida</taxon>
        <taxon>Rhabditina</taxon>
        <taxon>Rhabditomorpha</taxon>
        <taxon>Rhabditoidea</taxon>
        <taxon>Rhabditidae</taxon>
        <taxon>Mesorhabditinae</taxon>
        <taxon>Mesorhabditis</taxon>
    </lineage>
</organism>
<dbReference type="SMART" id="SM01175">
    <property type="entry name" value="DUF4206"/>
    <property type="match status" value="1"/>
</dbReference>
<dbReference type="PANTHER" id="PTHR45971:SF1">
    <property type="entry name" value="RUBICON, ISOFORM A"/>
    <property type="match status" value="1"/>
</dbReference>
<evidence type="ECO:0000313" key="3">
    <source>
        <dbReference type="WBParaSite" id="MBELARI_LOCUS12240.1"/>
    </source>
</evidence>
<protein>
    <recommendedName>
        <fullName evidence="1">Rubicon Homology domain-containing protein</fullName>
    </recommendedName>
</protein>
<evidence type="ECO:0000313" key="2">
    <source>
        <dbReference type="Proteomes" id="UP000887575"/>
    </source>
</evidence>
<dbReference type="InterPro" id="IPR052428">
    <property type="entry name" value="Autophagy_HostDef_Reg"/>
</dbReference>
<dbReference type="PANTHER" id="PTHR45971">
    <property type="entry name" value="PHOX (PX) DOMAIN-CONTAINING PROTEIN"/>
    <property type="match status" value="1"/>
</dbReference>
<evidence type="ECO:0000259" key="1">
    <source>
        <dbReference type="SMART" id="SM01175"/>
    </source>
</evidence>
<sequence length="622" mass="71781">MKMKGLMERFLTRNIREPPENGHQYSKIDVDTIPFISLHEHTDEADTFADSLSHKLDINDTASINTETQSDGSSIITRSRRRTSTFLPFYEDPNAIKPEFNCFPQNSDLPFWKETQRRIFSWTTGDDDNQISPETEKSNQMIYMAGLVDAMLEEARWRCQVASDPETAELLAEIDADYRCGLITSPNNLSGTSDLTLTEEREEDEVRATVVDNGTFYINRNPNSSKSVTSVRSSTCGVDDVVLKRDVGMTTSDLVTQAIECFISRNEVSDAHVKKWMNDVLAMPEKLLSDDSTTTNFDPPTLNKLCDIWIFNLHPTHNIKDLLDEQGWRCADCGKKITGEYTKRVRYCDYYGLLFCQCCHQGAKMKIPARVLHLWSFKEMPVSDKAFAFISQTHNQPVIHIRHLAPKLIERIRILRTVITLREKISHMWNYIQTCMDAEETVTRIGNLRSMFSSLDRHLLCEESDLFSLSDLEKVYNGELVNLLEPIVQYGKCHIEKCEKCRAQAFVCSLCNNDSDLLFPFQMERVARCEQCGSLTHMKCDVKRRKAEQSCPKCTRIDQARKLDDYTKELDTTTTSHHQRSRRSRSVNSKKRKNIQLLPYRFAFIFSTTYFFQLICDIPKFC</sequence>
<accession>A0AAF3EE43</accession>
<name>A0AAF3EE43_9BILA</name>
<dbReference type="GO" id="GO:1901981">
    <property type="term" value="F:phosphatidylinositol phosphate binding"/>
    <property type="evidence" value="ECO:0007669"/>
    <property type="project" value="TreeGrafter"/>
</dbReference>